<feature type="binding site" evidence="3">
    <location>
        <position position="148"/>
    </location>
    <ligand>
        <name>a divalent metal cation</name>
        <dbReference type="ChEBI" id="CHEBI:60240"/>
    </ligand>
</feature>
<evidence type="ECO:0000256" key="2">
    <source>
        <dbReference type="ARBA" id="ARBA00022723"/>
    </source>
</evidence>
<dbReference type="GO" id="GO:0046872">
    <property type="term" value="F:metal ion binding"/>
    <property type="evidence" value="ECO:0007669"/>
    <property type="project" value="UniProtKB-KW"/>
</dbReference>
<dbReference type="SUPFAM" id="SSF109854">
    <property type="entry name" value="DinB/YfiT-like putative metalloenzymes"/>
    <property type="match status" value="1"/>
</dbReference>
<dbReference type="Proteomes" id="UP000256424">
    <property type="component" value="Unassembled WGS sequence"/>
</dbReference>
<evidence type="ECO:0000313" key="5">
    <source>
        <dbReference type="Proteomes" id="UP000256424"/>
    </source>
</evidence>
<dbReference type="RefSeq" id="WP_104763737.1">
    <property type="nucleotide sequence ID" value="NZ_FZPM01000031.1"/>
</dbReference>
<evidence type="ECO:0000256" key="3">
    <source>
        <dbReference type="PIRSR" id="PIRSR607837-1"/>
    </source>
</evidence>
<gene>
    <name evidence="4" type="ORF">CQA66_08610</name>
</gene>
<proteinExistence type="inferred from homology"/>
<comment type="similarity">
    <text evidence="1">Belongs to the DinB family.</text>
</comment>
<keyword evidence="2 3" id="KW-0479">Metal-binding</keyword>
<dbReference type="InterPro" id="IPR034660">
    <property type="entry name" value="DinB/YfiT-like"/>
</dbReference>
<feature type="binding site" evidence="3">
    <location>
        <position position="48"/>
    </location>
    <ligand>
        <name>a divalent metal cation</name>
        <dbReference type="ChEBI" id="CHEBI:60240"/>
    </ligand>
</feature>
<feature type="binding site" evidence="3">
    <location>
        <position position="144"/>
    </location>
    <ligand>
        <name>a divalent metal cation</name>
        <dbReference type="ChEBI" id="CHEBI:60240"/>
    </ligand>
</feature>
<organism evidence="4 5">
    <name type="scientific">Helicobacter aurati</name>
    <dbReference type="NCBI Taxonomy" id="137778"/>
    <lineage>
        <taxon>Bacteria</taxon>
        <taxon>Pseudomonadati</taxon>
        <taxon>Campylobacterota</taxon>
        <taxon>Epsilonproteobacteria</taxon>
        <taxon>Campylobacterales</taxon>
        <taxon>Helicobacteraceae</taxon>
        <taxon>Helicobacter</taxon>
    </lineage>
</organism>
<dbReference type="AlphaFoldDB" id="A0A3D8IYA9"/>
<evidence type="ECO:0000256" key="1">
    <source>
        <dbReference type="ARBA" id="ARBA00008635"/>
    </source>
</evidence>
<name>A0A3D8IYA9_9HELI</name>
<dbReference type="OrthoDB" id="9807509at2"/>
<dbReference type="Gene3D" id="1.20.120.450">
    <property type="entry name" value="dinb family like domain"/>
    <property type="match status" value="1"/>
</dbReference>
<reference evidence="4 5" key="1">
    <citation type="submission" date="2018-04" db="EMBL/GenBank/DDBJ databases">
        <title>Novel Campyloabacter and Helicobacter Species and Strains.</title>
        <authorList>
            <person name="Mannion A.J."/>
            <person name="Shen Z."/>
            <person name="Fox J.G."/>
        </authorList>
    </citation>
    <scope>NUCLEOTIDE SEQUENCE [LARGE SCALE GENOMIC DNA]</scope>
    <source>
        <strain evidence="4 5">MIT 97-5075</strain>
    </source>
</reference>
<comment type="caution">
    <text evidence="4">The sequence shown here is derived from an EMBL/GenBank/DDBJ whole genome shotgun (WGS) entry which is preliminary data.</text>
</comment>
<dbReference type="InterPro" id="IPR007837">
    <property type="entry name" value="DinB"/>
</dbReference>
<protein>
    <submittedName>
        <fullName evidence="4">Damage-inducible protein DinB</fullName>
    </submittedName>
</protein>
<dbReference type="EMBL" id="NXLW01000022">
    <property type="protein sequence ID" value="RDU70252.1"/>
    <property type="molecule type" value="Genomic_DNA"/>
</dbReference>
<sequence length="171" mass="19472">MKETILLQAKYNQHADKKMSALLQTLESELLYKDCGLYYGSIMQTAAHSLCGTIGLFLAQIDNYIEYKPTDLTEILNSMKPDFTLAESIVSDIKHFVSFQERVNTRMIEVINHIDDFNKIITLSLPNITFHKTRAHLILAVLNHATHHRGQIAGILDTYKINNDFAGMLDM</sequence>
<accession>A0A3D8IYA9</accession>
<evidence type="ECO:0000313" key="4">
    <source>
        <dbReference type="EMBL" id="RDU70252.1"/>
    </source>
</evidence>
<dbReference type="Pfam" id="PF05163">
    <property type="entry name" value="DinB"/>
    <property type="match status" value="1"/>
</dbReference>
<keyword evidence="5" id="KW-1185">Reference proteome</keyword>